<dbReference type="Pfam" id="PF00154">
    <property type="entry name" value="RecA_N"/>
    <property type="match status" value="1"/>
</dbReference>
<evidence type="ECO:0000259" key="1">
    <source>
        <dbReference type="Pfam" id="PF00154"/>
    </source>
</evidence>
<dbReference type="GeneID" id="55608454"/>
<sequence length="357" mass="39775">MAKKLSTAMAKLLKAGAKDDNIAVLSESKMMDKGVICSTGVPVIDLAWSGALNGGIIPGIKMLVGDSRTFKTNFGLLDVKAYLTKYPDAVCIFGDSELGANTKYWDAFGIDMDRVIHVPLLNVEQMTKRISQLVDALDENDKCIIFIDSVSQLPSKKEAEDALGEKETQDMTRARALNSFWRVITPMVNVRHFPVVWINSYYDSIGDPYAEKNIKGGKQGFLSSDTVWYISRSQDKDKSTKELLGWVFKVNIMKGRFCKEKSVLPVTVHYDGGIDRWSGLLEIFRAAGIIDMVSNGWYQINEAVTGIKGDKKRQKKDMDDDFWGMLLETPEVNDIVTDMFTLSAGNMTEGIDVSETD</sequence>
<reference evidence="2 3" key="1">
    <citation type="submission" date="2018-05" db="EMBL/GenBank/DDBJ databases">
        <title>The genome of Vibrio coralliilyticus phage YC.</title>
        <authorList>
            <person name="Benler S."/>
        </authorList>
    </citation>
    <scope>NUCLEOTIDE SEQUENCE [LARGE SCALE GENOMIC DNA]</scope>
</reference>
<name>A0A384ZRV8_9CAUD</name>
<protein>
    <submittedName>
        <fullName evidence="2">RecA</fullName>
    </submittedName>
</protein>
<dbReference type="InterPro" id="IPR027417">
    <property type="entry name" value="P-loop_NTPase"/>
</dbReference>
<dbReference type="RefSeq" id="YP_009838222.1">
    <property type="nucleotide sequence ID" value="NC_048709.1"/>
</dbReference>
<keyword evidence="3" id="KW-1185">Reference proteome</keyword>
<dbReference type="SUPFAM" id="SSF52540">
    <property type="entry name" value="P-loop containing nucleoside triphosphate hydrolases"/>
    <property type="match status" value="1"/>
</dbReference>
<dbReference type="Gene3D" id="3.40.50.300">
    <property type="entry name" value="P-loop containing nucleotide triphosphate hydrolases"/>
    <property type="match status" value="1"/>
</dbReference>
<evidence type="ECO:0000313" key="2">
    <source>
        <dbReference type="EMBL" id="AXC34376.1"/>
    </source>
</evidence>
<dbReference type="EMBL" id="MH375644">
    <property type="protein sequence ID" value="AXC34376.1"/>
    <property type="molecule type" value="Genomic_DNA"/>
</dbReference>
<dbReference type="KEGG" id="vg:55608454"/>
<feature type="domain" description="RecA-like N-terminal" evidence="1">
    <location>
        <begin position="4"/>
        <end position="274"/>
    </location>
</feature>
<proteinExistence type="predicted"/>
<dbReference type="InterPro" id="IPR049428">
    <property type="entry name" value="RecA-like_N"/>
</dbReference>
<evidence type="ECO:0000313" key="3">
    <source>
        <dbReference type="Proteomes" id="UP000260311"/>
    </source>
</evidence>
<organism evidence="2 3">
    <name type="scientific">Vibrio phage YC</name>
    <dbReference type="NCBI Taxonomy" id="2267403"/>
    <lineage>
        <taxon>Viruses</taxon>
        <taxon>Duplodnaviria</taxon>
        <taxon>Heunggongvirae</taxon>
        <taxon>Uroviricota</taxon>
        <taxon>Caudoviricetes</taxon>
        <taxon>Pantevenvirales</taxon>
        <taxon>Ackermannviridae</taxon>
        <taxon>Campanilevirus</taxon>
        <taxon>Campanilevirus YC</taxon>
    </lineage>
</organism>
<dbReference type="Proteomes" id="UP000260311">
    <property type="component" value="Segment"/>
</dbReference>
<accession>A0A384ZRV8</accession>